<keyword evidence="2" id="KW-0472">Membrane</keyword>
<evidence type="ECO:0000259" key="3">
    <source>
        <dbReference type="Pfam" id="PF13360"/>
    </source>
</evidence>
<dbReference type="InterPro" id="IPR011047">
    <property type="entry name" value="Quinoprotein_ADH-like_sf"/>
</dbReference>
<dbReference type="RefSeq" id="WP_381085561.1">
    <property type="nucleotide sequence ID" value="NZ_JBHUDX010000061.1"/>
</dbReference>
<proteinExistence type="predicted"/>
<dbReference type="InterPro" id="IPR002372">
    <property type="entry name" value="PQQ_rpt_dom"/>
</dbReference>
<feature type="transmembrane region" description="Helical" evidence="2">
    <location>
        <begin position="20"/>
        <end position="40"/>
    </location>
</feature>
<sequence length="490" mass="52815">MYTQSALSVDGRRKKRRIRLFGAGAAILLAVVCGGGWLLLSGRGEDATARDKASAAAQSPDEVRETVERRPASTAGRMAFRFSVDDLSPGESYDMPGMWATDTLLVKGINRSLVAFGIGKDAKPGDESWTLKFPGPICGTTRHVTVDDRTAVLFKSATTRGAVCDHVAFVDLDTGRKLWEARYKTTSTGADGDPMGVTLTRSTVAVSWGEGSGAYDMDTGKKLWSSIRSDGCQDAGNAGGGALLIRVDCWSKDTETWSYRVWRPDPRTGKVLWTYRISDNIKDVGLLSAEPPVLAAAAGDIGFTDLISLDDKGGYRATIRLKGGTYLAKCADLGAYNAIDDCPGTVVGDGQVFLTSREDSDAVIEDNSNWITGFDLATGKTTKKFESGRSQLLYPLRMSGGQLLAFRSSADGIRPYGVVSLDPRSGKETPYFYFGLPSDAQLMTDLNLADVVVQNGRLFFGMKKAEGPGEDEQKRWIWLVLGVEAVKPGT</sequence>
<feature type="compositionally biased region" description="Basic and acidic residues" evidence="1">
    <location>
        <begin position="61"/>
        <end position="71"/>
    </location>
</feature>
<feature type="region of interest" description="Disordered" evidence="1">
    <location>
        <begin position="51"/>
        <end position="72"/>
    </location>
</feature>
<keyword evidence="5" id="KW-1185">Reference proteome</keyword>
<evidence type="ECO:0000256" key="1">
    <source>
        <dbReference type="SAM" id="MobiDB-lite"/>
    </source>
</evidence>
<dbReference type="EMBL" id="JBHUDX010000061">
    <property type="protein sequence ID" value="MFD1660815.1"/>
    <property type="molecule type" value="Genomic_DNA"/>
</dbReference>
<dbReference type="Pfam" id="PF13360">
    <property type="entry name" value="PQQ_2"/>
    <property type="match status" value="1"/>
</dbReference>
<keyword evidence="2" id="KW-1133">Transmembrane helix</keyword>
<comment type="caution">
    <text evidence="4">The sequence shown here is derived from an EMBL/GenBank/DDBJ whole genome shotgun (WGS) entry which is preliminary data.</text>
</comment>
<evidence type="ECO:0000256" key="2">
    <source>
        <dbReference type="SAM" id="Phobius"/>
    </source>
</evidence>
<name>A0ABW4ITW0_9ACTN</name>
<reference evidence="5" key="1">
    <citation type="journal article" date="2019" name="Int. J. Syst. Evol. Microbiol.">
        <title>The Global Catalogue of Microorganisms (GCM) 10K type strain sequencing project: providing services to taxonomists for standard genome sequencing and annotation.</title>
        <authorList>
            <consortium name="The Broad Institute Genomics Platform"/>
            <consortium name="The Broad Institute Genome Sequencing Center for Infectious Disease"/>
            <person name="Wu L."/>
            <person name="Ma J."/>
        </authorList>
    </citation>
    <scope>NUCLEOTIDE SEQUENCE [LARGE SCALE GENOMIC DNA]</scope>
    <source>
        <strain evidence="5">CGMCC 1.12470</strain>
    </source>
</reference>
<dbReference type="Proteomes" id="UP001597261">
    <property type="component" value="Unassembled WGS sequence"/>
</dbReference>
<keyword evidence="2" id="KW-0812">Transmembrane</keyword>
<dbReference type="Gene3D" id="2.130.10.10">
    <property type="entry name" value="YVTN repeat-like/Quinoprotein amine dehydrogenase"/>
    <property type="match status" value="1"/>
</dbReference>
<feature type="domain" description="Pyrrolo-quinoline quinone repeat" evidence="3">
    <location>
        <begin position="97"/>
        <end position="225"/>
    </location>
</feature>
<evidence type="ECO:0000313" key="5">
    <source>
        <dbReference type="Proteomes" id="UP001597261"/>
    </source>
</evidence>
<organism evidence="4 5">
    <name type="scientific">Streptomyces caeni</name>
    <dbReference type="NCBI Taxonomy" id="2307231"/>
    <lineage>
        <taxon>Bacteria</taxon>
        <taxon>Bacillati</taxon>
        <taxon>Actinomycetota</taxon>
        <taxon>Actinomycetes</taxon>
        <taxon>Kitasatosporales</taxon>
        <taxon>Streptomycetaceae</taxon>
        <taxon>Streptomyces</taxon>
    </lineage>
</organism>
<dbReference type="InterPro" id="IPR015943">
    <property type="entry name" value="WD40/YVTN_repeat-like_dom_sf"/>
</dbReference>
<protein>
    <submittedName>
        <fullName evidence="4">PQQ-binding-like beta-propeller repeat protein</fullName>
    </submittedName>
</protein>
<gene>
    <name evidence="4" type="ORF">ACFSL4_22070</name>
</gene>
<accession>A0ABW4ITW0</accession>
<dbReference type="SUPFAM" id="SSF50998">
    <property type="entry name" value="Quinoprotein alcohol dehydrogenase-like"/>
    <property type="match status" value="1"/>
</dbReference>
<evidence type="ECO:0000313" key="4">
    <source>
        <dbReference type="EMBL" id="MFD1660815.1"/>
    </source>
</evidence>